<dbReference type="Proteomes" id="UP000803884">
    <property type="component" value="Unassembled WGS sequence"/>
</dbReference>
<dbReference type="GeneID" id="96009354"/>
<evidence type="ECO:0000256" key="3">
    <source>
        <dbReference type="ARBA" id="ARBA00023002"/>
    </source>
</evidence>
<dbReference type="InterPro" id="IPR050346">
    <property type="entry name" value="FMO-like"/>
</dbReference>
<dbReference type="GO" id="GO:0016491">
    <property type="term" value="F:oxidoreductase activity"/>
    <property type="evidence" value="ECO:0007669"/>
    <property type="project" value="UniProtKB-KW"/>
</dbReference>
<organism evidence="4 5">
    <name type="scientific">Cladosporium halotolerans</name>
    <dbReference type="NCBI Taxonomy" id="1052096"/>
    <lineage>
        <taxon>Eukaryota</taxon>
        <taxon>Fungi</taxon>
        <taxon>Dikarya</taxon>
        <taxon>Ascomycota</taxon>
        <taxon>Pezizomycotina</taxon>
        <taxon>Dothideomycetes</taxon>
        <taxon>Dothideomycetidae</taxon>
        <taxon>Cladosporiales</taxon>
        <taxon>Cladosporiaceae</taxon>
        <taxon>Cladosporium</taxon>
    </lineage>
</organism>
<reference evidence="4 5" key="1">
    <citation type="journal article" date="2020" name="Microbiol. Resour. Announc.">
        <title>Draft Genome Sequence of a Cladosporium Species Isolated from the Mesophotic Ascidian Didemnum maculosum.</title>
        <authorList>
            <person name="Gioti A."/>
            <person name="Siaperas R."/>
            <person name="Nikolaivits E."/>
            <person name="Le Goff G."/>
            <person name="Ouazzani J."/>
            <person name="Kotoulas G."/>
            <person name="Topakas E."/>
        </authorList>
    </citation>
    <scope>NUCLEOTIDE SEQUENCE [LARGE SCALE GENOMIC DNA]</scope>
    <source>
        <strain evidence="4 5">TM138-S3</strain>
    </source>
</reference>
<keyword evidence="1" id="KW-0285">Flavoprotein</keyword>
<gene>
    <name evidence="4" type="ORF">WHR41_07912</name>
</gene>
<dbReference type="AlphaFoldDB" id="A0AB34KE03"/>
<keyword evidence="5" id="KW-1185">Reference proteome</keyword>
<sequence>MSQPKQQGDLTTKADVVVIGAGTYGIQFARTYLEIHPDHEVIVLEADAHVGGPWAAHRGYETFMTQSPVDFVEFSDKPLTGIPSKELYYCHFPAKYYTNYLEEYIDEHVYAGKALRSRIQFCSRVERVMKQDGVWNVSTAHGATFQVPKIVDAVGMTSVPKIPDIPGKASFRGIQLHHKEFGQLNILERPDVRSVAVIGGAKSAADVAYAAAKAGKTVHWIIRKSGTGPSWFVPAYGLGGMSTCSSHGLWIRLMTPLLASIFAKPGPVLRFLYCSPIGQAIYWRFWAFVAFMLSYMTDYERKDGRANGFHNLKPETGPFWANDSTSNLNKPDFLDTIARHVHVYRQDIHSIGETSIETSDGSELEADAIVYATGWTAGMSYYDTSLASKLGLPITQQAHDEKSQQKWQVLDQEAEVQITAEMPMLSHRPACWKPDTKRSPLRLYKSMLPITDQSIVLLGKTLFAHSFAVAEVEAIWAVAALDQNISLPSVPEMEREIALTVAWSRKRYPSRGWQAMWFPWDSIPFTDMLLEQLGLSSHRGSSWWSDLVTPVSSSRLKSLIGEYQRLHG</sequence>
<dbReference type="SUPFAM" id="SSF51905">
    <property type="entry name" value="FAD/NAD(P)-binding domain"/>
    <property type="match status" value="2"/>
</dbReference>
<evidence type="ECO:0008006" key="6">
    <source>
        <dbReference type="Google" id="ProtNLM"/>
    </source>
</evidence>
<comment type="caution">
    <text evidence="4">The sequence shown here is derived from an EMBL/GenBank/DDBJ whole genome shotgun (WGS) entry which is preliminary data.</text>
</comment>
<accession>A0AB34KE03</accession>
<protein>
    <recommendedName>
        <fullName evidence="6">FAD/NAD(P)-binding domain-containing protein</fullName>
    </recommendedName>
</protein>
<proteinExistence type="predicted"/>
<dbReference type="EMBL" id="JAAQHG020000038">
    <property type="protein sequence ID" value="KAL1583155.1"/>
    <property type="molecule type" value="Genomic_DNA"/>
</dbReference>
<keyword evidence="3" id="KW-0560">Oxidoreductase</keyword>
<dbReference type="RefSeq" id="XP_069226262.1">
    <property type="nucleotide sequence ID" value="XM_069376516.1"/>
</dbReference>
<dbReference type="Gene3D" id="3.50.50.60">
    <property type="entry name" value="FAD/NAD(P)-binding domain"/>
    <property type="match status" value="2"/>
</dbReference>
<dbReference type="PANTHER" id="PTHR23023">
    <property type="entry name" value="DIMETHYLANILINE MONOOXYGENASE"/>
    <property type="match status" value="1"/>
</dbReference>
<name>A0AB34KE03_9PEZI</name>
<evidence type="ECO:0000256" key="1">
    <source>
        <dbReference type="ARBA" id="ARBA00022630"/>
    </source>
</evidence>
<dbReference type="Pfam" id="PF13738">
    <property type="entry name" value="Pyr_redox_3"/>
    <property type="match status" value="1"/>
</dbReference>
<keyword evidence="2" id="KW-0274">FAD</keyword>
<evidence type="ECO:0000313" key="4">
    <source>
        <dbReference type="EMBL" id="KAL1583155.1"/>
    </source>
</evidence>
<evidence type="ECO:0000256" key="2">
    <source>
        <dbReference type="ARBA" id="ARBA00022827"/>
    </source>
</evidence>
<dbReference type="InterPro" id="IPR036188">
    <property type="entry name" value="FAD/NAD-bd_sf"/>
</dbReference>
<evidence type="ECO:0000313" key="5">
    <source>
        <dbReference type="Proteomes" id="UP000803884"/>
    </source>
</evidence>